<organism evidence="1 2">
    <name type="scientific">Fusarium decemcellulare</name>
    <dbReference type="NCBI Taxonomy" id="57161"/>
    <lineage>
        <taxon>Eukaryota</taxon>
        <taxon>Fungi</taxon>
        <taxon>Dikarya</taxon>
        <taxon>Ascomycota</taxon>
        <taxon>Pezizomycotina</taxon>
        <taxon>Sordariomycetes</taxon>
        <taxon>Hypocreomycetidae</taxon>
        <taxon>Hypocreales</taxon>
        <taxon>Nectriaceae</taxon>
        <taxon>Fusarium</taxon>
        <taxon>Fusarium decemcellulare species complex</taxon>
    </lineage>
</organism>
<protein>
    <submittedName>
        <fullName evidence="1">Uncharacterized protein</fullName>
    </submittedName>
</protein>
<comment type="caution">
    <text evidence="1">The sequence shown here is derived from an EMBL/GenBank/DDBJ whole genome shotgun (WGS) entry which is preliminary data.</text>
</comment>
<evidence type="ECO:0000313" key="1">
    <source>
        <dbReference type="EMBL" id="KAJ3545025.1"/>
    </source>
</evidence>
<evidence type="ECO:0000313" key="2">
    <source>
        <dbReference type="Proteomes" id="UP001148629"/>
    </source>
</evidence>
<dbReference type="Proteomes" id="UP001148629">
    <property type="component" value="Unassembled WGS sequence"/>
</dbReference>
<keyword evidence="2" id="KW-1185">Reference proteome</keyword>
<name>A0ACC1SRF8_9HYPO</name>
<reference evidence="1" key="1">
    <citation type="submission" date="2022-08" db="EMBL/GenBank/DDBJ databases">
        <title>Genome Sequence of Fusarium decemcellulare.</title>
        <authorList>
            <person name="Buettner E."/>
        </authorList>
    </citation>
    <scope>NUCLEOTIDE SEQUENCE</scope>
    <source>
        <strain evidence="1">Babe19</strain>
    </source>
</reference>
<accession>A0ACC1SRF8</accession>
<dbReference type="EMBL" id="JANRMS010000168">
    <property type="protein sequence ID" value="KAJ3545025.1"/>
    <property type="molecule type" value="Genomic_DNA"/>
</dbReference>
<sequence>MHIFVIGGTGRNGSLAVQEALSRGHTVTALAHLPPRLTSLPHSQLAGLPKQSSPPLSQARTSDSPFAPLRPDTTPDLLSASMRALLAAISEANLPIPPKLVINSSQGVGSSWSSMNLPTKAIFSHGTMALGLKDHDELDQIVRNSGLPFVSPRPCMLKEGDVKPVKVWPEDGKGCPWMPMITRGSVGKWLVDAVESNEWDGKAPVITN</sequence>
<proteinExistence type="predicted"/>
<gene>
    <name evidence="1" type="ORF">NM208_g2723</name>
</gene>